<evidence type="ECO:0000313" key="2">
    <source>
        <dbReference type="Proteomes" id="UP000831701"/>
    </source>
</evidence>
<comment type="caution">
    <text evidence="1">The sequence shown here is derived from an EMBL/GenBank/DDBJ whole genome shotgun (WGS) entry which is preliminary data.</text>
</comment>
<dbReference type="Proteomes" id="UP000831701">
    <property type="component" value="Chromosome 4"/>
</dbReference>
<reference evidence="1" key="1">
    <citation type="submission" date="2022-04" db="EMBL/GenBank/DDBJ databases">
        <title>Jade perch genome.</title>
        <authorList>
            <person name="Chao B."/>
        </authorList>
    </citation>
    <scope>NUCLEOTIDE SEQUENCE</scope>
    <source>
        <strain evidence="1">CB-2022</strain>
    </source>
</reference>
<organism evidence="1 2">
    <name type="scientific">Scortum barcoo</name>
    <name type="common">barcoo grunter</name>
    <dbReference type="NCBI Taxonomy" id="214431"/>
    <lineage>
        <taxon>Eukaryota</taxon>
        <taxon>Metazoa</taxon>
        <taxon>Chordata</taxon>
        <taxon>Craniata</taxon>
        <taxon>Vertebrata</taxon>
        <taxon>Euteleostomi</taxon>
        <taxon>Actinopterygii</taxon>
        <taxon>Neopterygii</taxon>
        <taxon>Teleostei</taxon>
        <taxon>Neoteleostei</taxon>
        <taxon>Acanthomorphata</taxon>
        <taxon>Eupercaria</taxon>
        <taxon>Centrarchiformes</taxon>
        <taxon>Terapontoidei</taxon>
        <taxon>Terapontidae</taxon>
        <taxon>Scortum</taxon>
    </lineage>
</organism>
<dbReference type="EMBL" id="CM041534">
    <property type="protein sequence ID" value="KAI3373361.1"/>
    <property type="molecule type" value="Genomic_DNA"/>
</dbReference>
<sequence>MRFESNSPAVEVQKAQEDHCPPVISRADVCRTLKRINTHKAPGPDGIPGRALKVCADQLADVFADIFNVSLLQSVVPTCFKETIIVPKKTKILCLNDYCPVALTSTIMKCFERPLLYSLFTHDCVATHSSNTIIKFADDTTIIGLITGDDEMAYREEVRALTSWCQDNNLQLNVSKTKELIVDFRRRQREEHAPLSINGTTVEIPKVIEVELVASSSVLKQGEALMVNCTVRDAEMVFFSWSFPRRQEVDPLTDFLPNRIRSFVNISAATVVDSDRGYVYLWPLGDTNVSSLLHHTVEFSVEVDAHPTPTVLWTKDNHTIAMETTSITTTHLTGSRYVSTLTLVRVQMDQTGSYVATVSNDDDIGEVIFNLEVKAPRITSLSEVGSKAVLCVSEGAPPPSVTWYTCHSSHRCSNLTGGWRSLSAAFEGGALQENVTQLEERGVTQVHSVLTLQSLTSVSAVRCEAKNSAGRRARDLRILSNWLEEAAPSPGSDPRCCGLVSPLNNLSSSAPTLRLMGSSLLSQVAVLAAVLVLVVIAVVFLIILILLWRKKPRYEVRWKVIESVSHDGQQYTYLDPAHLPYSSNWEVPRDNIVLGQVLGSGAFGRVVEATVSGLLHSHSTTKVAVKMVKSSSGAVQSLMSELKVLVHLGPHLNVVNLLGACTRRGPVYLITEFCHHGDLVNYLQRNKHTFLQNDTHTKSDSDGGYMDMNKQESVQYVAMKELSYADIEPVVYETPYTPPDQRESLLLSDSPLLTPSDLLSFSYQVSQAMDFLSSRNCVHRDLAARNVLVCEGKLVKVCDFGLARDLLKDQDYVARGNSFLPLKWMSPESIFQNIYSSQSDVWSFGVLLWEIFSLAQHSTSPSCPPSLSPSSETSALCDWILNFLTDRPQAVRMGSTTSSTLTLNTAAPPGLCAQPSAVLPVHA</sequence>
<name>A0ACB8WZV9_9TELE</name>
<keyword evidence="2" id="KW-1185">Reference proteome</keyword>
<evidence type="ECO:0000313" key="1">
    <source>
        <dbReference type="EMBL" id="KAI3373361.1"/>
    </source>
</evidence>
<proteinExistence type="predicted"/>
<protein>
    <submittedName>
        <fullName evidence="1">Uncharacterized protein</fullName>
    </submittedName>
</protein>
<gene>
    <name evidence="1" type="ORF">L3Q82_006665</name>
</gene>
<accession>A0ACB8WZV9</accession>